<dbReference type="GO" id="GO:0006508">
    <property type="term" value="P:proteolysis"/>
    <property type="evidence" value="ECO:0007669"/>
    <property type="project" value="UniProtKB-KW"/>
</dbReference>
<protein>
    <submittedName>
        <fullName evidence="8">Signal peptide peptidase SppA domain protein</fullName>
    </submittedName>
    <submittedName>
        <fullName evidence="7">Signal peptide peptidase SppA, 36K type</fullName>
    </submittedName>
</protein>
<dbReference type="AlphaFoldDB" id="C9RPB8"/>
<keyword evidence="5" id="KW-0732">Signal</keyword>
<dbReference type="PANTHER" id="PTHR33209:SF2">
    <property type="entry name" value="CHROMOSOME UNDETERMINED SCAFFOLD_55, WHOLE GENOME SHOTGUN SEQUENCE"/>
    <property type="match status" value="1"/>
</dbReference>
<dbReference type="HOGENOM" id="CLU_365140_0_0_0"/>
<dbReference type="Pfam" id="PF01343">
    <property type="entry name" value="Peptidase_S49"/>
    <property type="match status" value="2"/>
</dbReference>
<dbReference type="Gene3D" id="3.90.226.10">
    <property type="entry name" value="2-enoyl-CoA Hydratase, Chain A, domain 1"/>
    <property type="match status" value="2"/>
</dbReference>
<dbReference type="Proteomes" id="UP000000517">
    <property type="component" value="Chromosome"/>
</dbReference>
<dbReference type="InterPro" id="IPR047272">
    <property type="entry name" value="S49_SppA_C"/>
</dbReference>
<reference evidence="9" key="2">
    <citation type="submission" date="2010-08" db="EMBL/GenBank/DDBJ databases">
        <title>Complete sequence of Fibrobacter succinogenes subsp. succinogenes S85.</title>
        <authorList>
            <person name="Durkin A.S."/>
            <person name="Nelson K.E."/>
            <person name="Morrison M."/>
            <person name="Forsberg C.W."/>
            <person name="Wilson D.B."/>
            <person name="Russell J.B."/>
            <person name="Cann I.K.O."/>
            <person name="Mackie R.I."/>
            <person name="White B.A."/>
        </authorList>
    </citation>
    <scope>NUCLEOTIDE SEQUENCE [LARGE SCALE GENOMIC DNA]</scope>
    <source>
        <strain evidence="9">ATCC 19169 / S85</strain>
    </source>
</reference>
<evidence type="ECO:0000313" key="7">
    <source>
        <dbReference type="EMBL" id="ACX74582.1"/>
    </source>
</evidence>
<dbReference type="KEGG" id="fsc:FSU_1423"/>
<dbReference type="NCBIfam" id="TIGR00706">
    <property type="entry name" value="SppA_dom"/>
    <property type="match status" value="1"/>
</dbReference>
<organism evidence="8 9">
    <name type="scientific">Fibrobacter succinogenes (strain ATCC 19169 / S85)</name>
    <dbReference type="NCBI Taxonomy" id="59374"/>
    <lineage>
        <taxon>Bacteria</taxon>
        <taxon>Pseudomonadati</taxon>
        <taxon>Fibrobacterota</taxon>
        <taxon>Fibrobacteria</taxon>
        <taxon>Fibrobacterales</taxon>
        <taxon>Fibrobacteraceae</taxon>
        <taxon>Fibrobacter</taxon>
    </lineage>
</organism>
<comment type="similarity">
    <text evidence="1">Belongs to the peptidase S49 family.</text>
</comment>
<dbReference type="STRING" id="59374.FSU_1423"/>
<keyword evidence="4" id="KW-0720">Serine protease</keyword>
<keyword evidence="10" id="KW-1185">Reference proteome</keyword>
<reference evidence="8" key="3">
    <citation type="submission" date="2010-08" db="EMBL/GenBank/DDBJ databases">
        <authorList>
            <person name="Durkin A.S."/>
            <person name="Nelson K.E."/>
            <person name="Morrison M."/>
            <person name="Forsberg C.W."/>
            <person name="Wilson D.B."/>
            <person name="Russell J.B."/>
            <person name="Cann I.K.O."/>
            <person name="Mackie R.I."/>
            <person name="White B.A."/>
        </authorList>
    </citation>
    <scope>NUCLEOTIDE SEQUENCE</scope>
    <source>
        <strain evidence="8">S85</strain>
    </source>
</reference>
<dbReference type="Gene3D" id="6.20.330.10">
    <property type="match status" value="1"/>
</dbReference>
<feature type="signal peptide" evidence="5">
    <location>
        <begin position="1"/>
        <end position="17"/>
    </location>
</feature>
<dbReference type="eggNOG" id="COG0616">
    <property type="taxonomic scope" value="Bacteria"/>
</dbReference>
<dbReference type="Proteomes" id="UP000001497">
    <property type="component" value="Chromosome"/>
</dbReference>
<dbReference type="EMBL" id="CP002158">
    <property type="protein sequence ID" value="ADL26894.1"/>
    <property type="molecule type" value="Genomic_DNA"/>
</dbReference>
<gene>
    <name evidence="7" type="ordered locus">Fisuc_0977</name>
    <name evidence="8" type="ordered locus">FSU_1423</name>
</gene>
<feature type="domain" description="Peptidase S49" evidence="6">
    <location>
        <begin position="326"/>
        <end position="468"/>
    </location>
</feature>
<reference evidence="7 10" key="1">
    <citation type="submission" date="2009-10" db="EMBL/GenBank/DDBJ databases">
        <title>Complete sequence of Fibrobacter succinogenes subsp. succinogenes S85.</title>
        <authorList>
            <consortium name="US DOE Joint Genome Institute"/>
            <person name="Lucas S."/>
            <person name="Copeland A."/>
            <person name="Lapidus A."/>
            <person name="Glavina del Rio T."/>
            <person name="Tice H."/>
            <person name="Bruce D."/>
            <person name="Goodwin L."/>
            <person name="Pitluck S."/>
            <person name="Chertkov O."/>
            <person name="Detter J.C."/>
            <person name="Han C."/>
            <person name="Tapia R."/>
            <person name="Larimer F."/>
            <person name="Land M."/>
            <person name="Hauser L."/>
            <person name="Kyrpides N."/>
            <person name="Mikhailova N."/>
            <person name="Weimer P.J."/>
            <person name="Stevenson D.M."/>
            <person name="Boyum J."/>
            <person name="Brumm P.I."/>
            <person name="Mead D."/>
        </authorList>
    </citation>
    <scope>NUCLEOTIDE SEQUENCE [LARGE SCALE GENOMIC DNA]</scope>
    <source>
        <strain evidence="10">ATCC 19169 / S85</strain>
        <strain evidence="7">S85</strain>
    </source>
</reference>
<dbReference type="InterPro" id="IPR002142">
    <property type="entry name" value="Peptidase_S49"/>
</dbReference>
<dbReference type="SUPFAM" id="SSF52096">
    <property type="entry name" value="ClpP/crotonase"/>
    <property type="match status" value="2"/>
</dbReference>
<dbReference type="CDD" id="cd07023">
    <property type="entry name" value="S49_Sppa_N_C"/>
    <property type="match status" value="1"/>
</dbReference>
<evidence type="ECO:0000313" key="9">
    <source>
        <dbReference type="Proteomes" id="UP000000517"/>
    </source>
</evidence>
<keyword evidence="3" id="KW-0378">Hydrolase</keyword>
<evidence type="ECO:0000256" key="4">
    <source>
        <dbReference type="ARBA" id="ARBA00022825"/>
    </source>
</evidence>
<accession>C9RPB8</accession>
<proteinExistence type="inferred from homology"/>
<evidence type="ECO:0000256" key="2">
    <source>
        <dbReference type="ARBA" id="ARBA00022670"/>
    </source>
</evidence>
<evidence type="ECO:0000256" key="5">
    <source>
        <dbReference type="SAM" id="SignalP"/>
    </source>
</evidence>
<keyword evidence="2" id="KW-0645">Protease</keyword>
<evidence type="ECO:0000313" key="10">
    <source>
        <dbReference type="Proteomes" id="UP000001497"/>
    </source>
</evidence>
<evidence type="ECO:0000313" key="8">
    <source>
        <dbReference type="EMBL" id="ADL26894.1"/>
    </source>
</evidence>
<dbReference type="KEGG" id="fsu:Fisuc_0977"/>
<feature type="chain" id="PRO_5003000319" evidence="5">
    <location>
        <begin position="18"/>
        <end position="764"/>
    </location>
</feature>
<dbReference type="InterPro" id="IPR004635">
    <property type="entry name" value="Pept_S49_SppA"/>
</dbReference>
<evidence type="ECO:0000259" key="6">
    <source>
        <dbReference type="Pfam" id="PF01343"/>
    </source>
</evidence>
<dbReference type="OrthoDB" id="9764363at2"/>
<evidence type="ECO:0000256" key="1">
    <source>
        <dbReference type="ARBA" id="ARBA00008683"/>
    </source>
</evidence>
<dbReference type="GO" id="GO:0008236">
    <property type="term" value="F:serine-type peptidase activity"/>
    <property type="evidence" value="ECO:0007669"/>
    <property type="project" value="UniProtKB-KW"/>
</dbReference>
<evidence type="ECO:0000256" key="3">
    <source>
        <dbReference type="ARBA" id="ARBA00022801"/>
    </source>
</evidence>
<name>C9RPB8_FIBSS</name>
<dbReference type="EMBL" id="CP001792">
    <property type="protein sequence ID" value="ACX74582.1"/>
    <property type="molecule type" value="Genomic_DNA"/>
</dbReference>
<dbReference type="RefSeq" id="WP_014545716.1">
    <property type="nucleotide sequence ID" value="NC_013410.1"/>
</dbReference>
<feature type="domain" description="Peptidase S49" evidence="6">
    <location>
        <begin position="565"/>
        <end position="714"/>
    </location>
</feature>
<sequence>MKKFVISLFAMAASAFAYLPGESGFVSLDGAHGVFGNPAGLSALDSRGALASYQYDDGVTEFRIGGNLDHFGAGFEYHFNGDGMDESRWNLTHGFSLFDRSAFWGGRVTAFRSADFKGTEWTYSPGILIRPFRFLSLGYSCDNLLYLGPTSMERIHNAGATLRLGDFLSASYDVENWKEHRLLFELSLAGFRFGFKMPVYGDDDEYMLTLSTSFGGYVDASIKMFDDFLPKGGSIGFHASRNPKASRSAQIVRVPLNMEVSEVEKKFLFFAPSSIGLMKVRNLFEHLLRDPAAGLVVLDFSGYNGNLAISEEINRYVKKLKARGGLVIAYMDDVRPSVLTAAANVDRVVVEPSAHFTWLGLGGGITFYKGILDKLGVKVEFLRHGAFKSAVEPYTADSMSVNARENIETLYKDIWELVRMRVAARMKTGTAPVNTEKLDELAQKPVITAIGAKKAGLADTLLYIDQVPAYALKTFFDIDAPYAGFRTWAPSNTKIFDESWNHRAKVALLNINGTIDSRMEESVLDNLRRLPGMGVKALLVRISSPGGSAIASDKIWGALKNLRRFDIPIVASIGSSGTSGAYYIACGADKIIAEPFAIVGSIGIYGGKIDASGLMQKVGLRNEPVKTNDYSDARSFARPWTDTEKAALQEYMDDFYNRFTGVVSQATGIDQAVVDSVYGGGRVMVGWKAKEAGLVHSLGGFDDALDEVRKLADIPKSTEIELMQLNTEDSFVVPFVNTKSFGDFIRDMERTQFWAIEPTLIDGL</sequence>
<dbReference type="InterPro" id="IPR029045">
    <property type="entry name" value="ClpP/crotonase-like_dom_sf"/>
</dbReference>
<dbReference type="PANTHER" id="PTHR33209">
    <property type="entry name" value="PROTEASE 4"/>
    <property type="match status" value="1"/>
</dbReference>